<proteinExistence type="predicted"/>
<dbReference type="RefSeq" id="XP_013779870.1">
    <property type="nucleotide sequence ID" value="XM_013924416.2"/>
</dbReference>
<dbReference type="Pfam" id="PF13649">
    <property type="entry name" value="Methyltransf_25"/>
    <property type="match status" value="1"/>
</dbReference>
<evidence type="ECO:0000313" key="4">
    <source>
        <dbReference type="Proteomes" id="UP000694941"/>
    </source>
</evidence>
<dbReference type="InterPro" id="IPR029063">
    <property type="entry name" value="SAM-dependent_MTases_sf"/>
</dbReference>
<evidence type="ECO:0000256" key="1">
    <source>
        <dbReference type="ARBA" id="ARBA00022603"/>
    </source>
</evidence>
<dbReference type="SUPFAM" id="SSF53335">
    <property type="entry name" value="S-adenosyl-L-methionine-dependent methyltransferases"/>
    <property type="match status" value="1"/>
</dbReference>
<organism evidence="4 5">
    <name type="scientific">Limulus polyphemus</name>
    <name type="common">Atlantic horseshoe crab</name>
    <dbReference type="NCBI Taxonomy" id="6850"/>
    <lineage>
        <taxon>Eukaryota</taxon>
        <taxon>Metazoa</taxon>
        <taxon>Ecdysozoa</taxon>
        <taxon>Arthropoda</taxon>
        <taxon>Chelicerata</taxon>
        <taxon>Merostomata</taxon>
        <taxon>Xiphosura</taxon>
        <taxon>Limulidae</taxon>
        <taxon>Limulus</taxon>
    </lineage>
</organism>
<gene>
    <name evidence="5" type="primary">LOC106464289</name>
</gene>
<dbReference type="Proteomes" id="UP000694941">
    <property type="component" value="Unplaced"/>
</dbReference>
<sequence>MNDPELYERAHYFQVRDARLILQVYGQAMQETMDTDIVLDIGCGTGDVTRDIILPHCRQARYLVATDSSNSMIQFARNKSFHENICYEVFDISKNVYNFKSKWGSFSKIYSFYCLHWVKNLKTAVENISSLLITGGECLLAFVAQCPVFEMHEHLAQMDKWKSFMQDVHQYLPDTHRNTQPAFLFSSYLMDSGLEVVMCDLVSMSFTFPNTEVIKESLDAISPFTKHLPDDMKQDYTEDCLRFLQTHARTEVDNNDNEGIQFSYKLIVAHARKV</sequence>
<dbReference type="Gene3D" id="3.40.50.150">
    <property type="entry name" value="Vaccinia Virus protein VP39"/>
    <property type="match status" value="1"/>
</dbReference>
<evidence type="ECO:0000256" key="2">
    <source>
        <dbReference type="ARBA" id="ARBA00022679"/>
    </source>
</evidence>
<evidence type="ECO:0000313" key="5">
    <source>
        <dbReference type="RefSeq" id="XP_013779870.1"/>
    </source>
</evidence>
<dbReference type="GeneID" id="106464289"/>
<dbReference type="PANTHER" id="PTHR43861">
    <property type="entry name" value="TRANS-ACONITATE 2-METHYLTRANSFERASE-RELATED"/>
    <property type="match status" value="1"/>
</dbReference>
<accession>A0ABM1BDN8</accession>
<name>A0ABM1BDN8_LIMPO</name>
<feature type="domain" description="Methyltransferase" evidence="3">
    <location>
        <begin position="38"/>
        <end position="136"/>
    </location>
</feature>
<keyword evidence="1" id="KW-0489">Methyltransferase</keyword>
<protein>
    <submittedName>
        <fullName evidence="5">Juvenile hormone acid O-methyltransferase-like</fullName>
    </submittedName>
</protein>
<evidence type="ECO:0000259" key="3">
    <source>
        <dbReference type="Pfam" id="PF13649"/>
    </source>
</evidence>
<dbReference type="InterPro" id="IPR041698">
    <property type="entry name" value="Methyltransf_25"/>
</dbReference>
<keyword evidence="2" id="KW-0808">Transferase</keyword>
<dbReference type="CDD" id="cd02440">
    <property type="entry name" value="AdoMet_MTases"/>
    <property type="match status" value="1"/>
</dbReference>
<dbReference type="PANTHER" id="PTHR43861:SF1">
    <property type="entry name" value="TRANS-ACONITATE 2-METHYLTRANSFERASE"/>
    <property type="match status" value="1"/>
</dbReference>
<reference evidence="5" key="1">
    <citation type="submission" date="2025-08" db="UniProtKB">
        <authorList>
            <consortium name="RefSeq"/>
        </authorList>
    </citation>
    <scope>IDENTIFICATION</scope>
    <source>
        <tissue evidence="5">Muscle</tissue>
    </source>
</reference>
<keyword evidence="4" id="KW-1185">Reference proteome</keyword>